<name>A0A2Z6N0B6_TRISU</name>
<keyword evidence="2" id="KW-1185">Reference proteome</keyword>
<evidence type="ECO:0000313" key="1">
    <source>
        <dbReference type="EMBL" id="GAU37436.1"/>
    </source>
</evidence>
<dbReference type="EMBL" id="DF973672">
    <property type="protein sequence ID" value="GAU37436.1"/>
    <property type="molecule type" value="Genomic_DNA"/>
</dbReference>
<accession>A0A2Z6N0B6</accession>
<dbReference type="AlphaFoldDB" id="A0A2Z6N0B6"/>
<proteinExistence type="predicted"/>
<reference evidence="2" key="1">
    <citation type="journal article" date="2017" name="Front. Plant Sci.">
        <title>Climate Clever Clovers: New Paradigm to Reduce the Environmental Footprint of Ruminants by Breeding Low Methanogenic Forages Utilizing Haplotype Variation.</title>
        <authorList>
            <person name="Kaur P."/>
            <person name="Appels R."/>
            <person name="Bayer P.E."/>
            <person name="Keeble-Gagnere G."/>
            <person name="Wang J."/>
            <person name="Hirakawa H."/>
            <person name="Shirasawa K."/>
            <person name="Vercoe P."/>
            <person name="Stefanova K."/>
            <person name="Durmic Z."/>
            <person name="Nichols P."/>
            <person name="Revell C."/>
            <person name="Isobe S.N."/>
            <person name="Edwards D."/>
            <person name="Erskine W."/>
        </authorList>
    </citation>
    <scope>NUCLEOTIDE SEQUENCE [LARGE SCALE GENOMIC DNA]</scope>
    <source>
        <strain evidence="2">cv. Daliak</strain>
    </source>
</reference>
<protein>
    <submittedName>
        <fullName evidence="1">Uncharacterized protein</fullName>
    </submittedName>
</protein>
<sequence length="83" mass="9391">MLQKTRLYMIKKTNNFQEYKSESRWNHILACEGNGKSEEEKKGENLDIVAVSGGLPPYDDKLGLCFPANFLFSGELSVTPICF</sequence>
<dbReference type="Proteomes" id="UP000242715">
    <property type="component" value="Unassembled WGS sequence"/>
</dbReference>
<organism evidence="1 2">
    <name type="scientific">Trifolium subterraneum</name>
    <name type="common">Subterranean clover</name>
    <dbReference type="NCBI Taxonomy" id="3900"/>
    <lineage>
        <taxon>Eukaryota</taxon>
        <taxon>Viridiplantae</taxon>
        <taxon>Streptophyta</taxon>
        <taxon>Embryophyta</taxon>
        <taxon>Tracheophyta</taxon>
        <taxon>Spermatophyta</taxon>
        <taxon>Magnoliopsida</taxon>
        <taxon>eudicotyledons</taxon>
        <taxon>Gunneridae</taxon>
        <taxon>Pentapetalae</taxon>
        <taxon>rosids</taxon>
        <taxon>fabids</taxon>
        <taxon>Fabales</taxon>
        <taxon>Fabaceae</taxon>
        <taxon>Papilionoideae</taxon>
        <taxon>50 kb inversion clade</taxon>
        <taxon>NPAAA clade</taxon>
        <taxon>Hologalegina</taxon>
        <taxon>IRL clade</taxon>
        <taxon>Trifolieae</taxon>
        <taxon>Trifolium</taxon>
    </lineage>
</organism>
<gene>
    <name evidence="1" type="ORF">TSUD_206720</name>
</gene>
<evidence type="ECO:0000313" key="2">
    <source>
        <dbReference type="Proteomes" id="UP000242715"/>
    </source>
</evidence>